<evidence type="ECO:0000256" key="1">
    <source>
        <dbReference type="ARBA" id="ARBA00005513"/>
    </source>
</evidence>
<evidence type="ECO:0000313" key="15">
    <source>
        <dbReference type="Proteomes" id="UP001212499"/>
    </source>
</evidence>
<evidence type="ECO:0000256" key="12">
    <source>
        <dbReference type="HAMAP-Rule" id="MF_01398"/>
    </source>
</evidence>
<gene>
    <name evidence="12" type="primary">atpF</name>
    <name evidence="14" type="ORF">PN457_08090</name>
</gene>
<reference evidence="14 15" key="1">
    <citation type="submission" date="2023-01" db="EMBL/GenBank/DDBJ databases">
        <title>Genomes from the Australian National Cyanobacteria Reference Collection.</title>
        <authorList>
            <person name="Willis A."/>
            <person name="Lee E.M.F."/>
        </authorList>
    </citation>
    <scope>NUCLEOTIDE SEQUENCE [LARGE SCALE GENOMIC DNA]</scope>
    <source>
        <strain evidence="14 15">CS-1033</strain>
    </source>
</reference>
<keyword evidence="5 12" id="KW-0375">Hydrogen ion transport</keyword>
<evidence type="ECO:0000313" key="14">
    <source>
        <dbReference type="EMBL" id="MDB9539616.1"/>
    </source>
</evidence>
<keyword evidence="12" id="KW-0793">Thylakoid</keyword>
<keyword evidence="6 12" id="KW-1133">Transmembrane helix</keyword>
<dbReference type="InterPro" id="IPR002146">
    <property type="entry name" value="ATP_synth_b/b'su_bac/chlpt"/>
</dbReference>
<evidence type="ECO:0000256" key="2">
    <source>
        <dbReference type="ARBA" id="ARBA00022448"/>
    </source>
</evidence>
<evidence type="ECO:0000256" key="4">
    <source>
        <dbReference type="ARBA" id="ARBA00022692"/>
    </source>
</evidence>
<dbReference type="HAMAP" id="MF_01398">
    <property type="entry name" value="ATP_synth_b_bprime"/>
    <property type="match status" value="1"/>
</dbReference>
<dbReference type="PANTHER" id="PTHR33445:SF2">
    <property type="entry name" value="ATP SYNTHASE SUBUNIT B', CHLOROPLASTIC"/>
    <property type="match status" value="1"/>
</dbReference>
<evidence type="ECO:0000256" key="6">
    <source>
        <dbReference type="ARBA" id="ARBA00022989"/>
    </source>
</evidence>
<keyword evidence="15" id="KW-1185">Reference proteome</keyword>
<evidence type="ECO:0000256" key="9">
    <source>
        <dbReference type="ARBA" id="ARBA00023310"/>
    </source>
</evidence>
<evidence type="ECO:0000256" key="8">
    <source>
        <dbReference type="ARBA" id="ARBA00023136"/>
    </source>
</evidence>
<evidence type="ECO:0000256" key="10">
    <source>
        <dbReference type="ARBA" id="ARBA00025198"/>
    </source>
</evidence>
<dbReference type="NCBIfam" id="TIGR03321">
    <property type="entry name" value="alt_F1F0_F0_B"/>
    <property type="match status" value="1"/>
</dbReference>
<evidence type="ECO:0000256" key="13">
    <source>
        <dbReference type="SAM" id="Coils"/>
    </source>
</evidence>
<dbReference type="EMBL" id="JAQMUH010000093">
    <property type="protein sequence ID" value="MDB9539616.1"/>
    <property type="molecule type" value="Genomic_DNA"/>
</dbReference>
<feature type="coiled-coil region" evidence="13">
    <location>
        <begin position="38"/>
        <end position="112"/>
    </location>
</feature>
<comment type="function">
    <text evidence="10 12">F(1)F(0) ATP synthase produces ATP from ADP in the presence of a proton or sodium gradient. F-type ATPases consist of two structural domains, F(1) containing the extramembraneous catalytic core and F(0) containing the membrane proton channel, linked together by a central stalk and a peripheral stalk. During catalysis, ATP synthesis in the catalytic domain of F(1) is coupled via a rotary mechanism of the central stalk subunits to proton translocation.</text>
</comment>
<sequence>MLIDWFTVIAQIINFLILVFLLWRFLYKPITKTMAERQRKITNRWEEAQLKQEEAEQEAQLYRRQQQELNEQRATLINQARATADEERQKLIHQARQEIESMQIRWREAIERDQDEFLTSLRQQVQEQTYAITRRALQDLADASLEQQVIKVFLNRLQKIDRTEIQTLVNQSSPEIVIYSSFDISPPERAKIVNTLEAQQISQDKNIKFTISSDNICGIKLQISNYQVSWTFNDYLETLSEEFSAIIKQSTN</sequence>
<dbReference type="InterPro" id="IPR050059">
    <property type="entry name" value="ATP_synthase_B_chain"/>
</dbReference>
<comment type="subcellular location">
    <subcellularLocation>
        <location evidence="12">Cellular thylakoid membrane</location>
        <topology evidence="12">Single-pass membrane protein</topology>
    </subcellularLocation>
    <subcellularLocation>
        <location evidence="11">Endomembrane system</location>
        <topology evidence="11">Single-pass membrane protein</topology>
    </subcellularLocation>
</comment>
<dbReference type="Pfam" id="PF00430">
    <property type="entry name" value="ATP-synt_B"/>
    <property type="match status" value="1"/>
</dbReference>
<evidence type="ECO:0000256" key="7">
    <source>
        <dbReference type="ARBA" id="ARBA00023065"/>
    </source>
</evidence>
<keyword evidence="13" id="KW-0175">Coiled coil</keyword>
<protein>
    <recommendedName>
        <fullName evidence="12">ATP synthase subunit b</fullName>
    </recommendedName>
    <alternativeName>
        <fullName evidence="12">ATP synthase F(0) sector subunit b</fullName>
    </alternativeName>
    <alternativeName>
        <fullName evidence="12">ATPase subunit I</fullName>
    </alternativeName>
    <alternativeName>
        <fullName evidence="12">F-type ATPase subunit b</fullName>
        <shortName evidence="12">F-ATPase subunit b</shortName>
    </alternativeName>
</protein>
<evidence type="ECO:0000256" key="5">
    <source>
        <dbReference type="ARBA" id="ARBA00022781"/>
    </source>
</evidence>
<dbReference type="RefSeq" id="WP_271732536.1">
    <property type="nucleotide sequence ID" value="NZ_JANQDP010000095.1"/>
</dbReference>
<keyword evidence="9 12" id="KW-0066">ATP synthesis</keyword>
<dbReference type="CDD" id="cd06503">
    <property type="entry name" value="ATP-synt_Fo_b"/>
    <property type="match status" value="1"/>
</dbReference>
<comment type="subunit">
    <text evidence="12">F-type ATPases have 2 components, F(1) - the catalytic core - and F(0) - the membrane proton channel. F(1) has five subunits: alpha(3), beta(3), gamma(1), delta(1), epsilon(1). F(0) has four main subunits: a(1), b(1), b'(1) and c(10-14). The alpha and beta chains form an alternating ring which encloses part of the gamma chain. F(1) is attached to F(0) by a central stalk formed by the gamma and epsilon chains, while a peripheral stalk is formed by the delta, b and b' chains.</text>
</comment>
<accession>A0ABT5AT78</accession>
<dbReference type="Proteomes" id="UP001212499">
    <property type="component" value="Unassembled WGS sequence"/>
</dbReference>
<organism evidence="14 15">
    <name type="scientific">Anabaenopsis arnoldii</name>
    <dbReference type="NCBI Taxonomy" id="2152938"/>
    <lineage>
        <taxon>Bacteria</taxon>
        <taxon>Bacillati</taxon>
        <taxon>Cyanobacteriota</taxon>
        <taxon>Cyanophyceae</taxon>
        <taxon>Nostocales</taxon>
        <taxon>Nodulariaceae</taxon>
        <taxon>Anabaenopsis</taxon>
    </lineage>
</organism>
<comment type="caution">
    <text evidence="14">The sequence shown here is derived from an EMBL/GenBank/DDBJ whole genome shotgun (WGS) entry which is preliminary data.</text>
</comment>
<keyword evidence="2 12" id="KW-0813">Transport</keyword>
<name>A0ABT5AT78_9CYAN</name>
<evidence type="ECO:0000256" key="3">
    <source>
        <dbReference type="ARBA" id="ARBA00022547"/>
    </source>
</evidence>
<keyword evidence="4 12" id="KW-0812">Transmembrane</keyword>
<dbReference type="PANTHER" id="PTHR33445">
    <property type="entry name" value="ATP SYNTHASE SUBUNIT B', CHLOROPLASTIC"/>
    <property type="match status" value="1"/>
</dbReference>
<proteinExistence type="inferred from homology"/>
<evidence type="ECO:0000256" key="11">
    <source>
        <dbReference type="ARBA" id="ARBA00037847"/>
    </source>
</evidence>
<keyword evidence="8 12" id="KW-0472">Membrane</keyword>
<keyword evidence="7 12" id="KW-0406">Ion transport</keyword>
<dbReference type="InterPro" id="IPR017707">
    <property type="entry name" value="Alt_ATP_synth_F0_bsu"/>
</dbReference>
<comment type="function">
    <text evidence="12">Component of the F(0) channel, it forms part of the peripheral stalk, linking F(1) to F(0).</text>
</comment>
<keyword evidence="3 12" id="KW-0138">CF(0)</keyword>
<feature type="transmembrane region" description="Helical" evidence="12">
    <location>
        <begin position="6"/>
        <end position="27"/>
    </location>
</feature>
<comment type="similarity">
    <text evidence="1 12">Belongs to the ATPase B chain family.</text>
</comment>